<evidence type="ECO:0000256" key="4">
    <source>
        <dbReference type="ARBA" id="ARBA00032976"/>
    </source>
</evidence>
<proteinExistence type="inferred from homology"/>
<dbReference type="PANTHER" id="PTHR47561">
    <property type="entry name" value="POLYSACCHARIDE DEACETYLASE FAMILY PROTEIN (AFU_ORTHOLOGUE AFUA_6G05030)"/>
    <property type="match status" value="1"/>
</dbReference>
<evidence type="ECO:0000259" key="5">
    <source>
        <dbReference type="PROSITE" id="PS51677"/>
    </source>
</evidence>
<evidence type="ECO:0000256" key="3">
    <source>
        <dbReference type="ARBA" id="ARBA00020071"/>
    </source>
</evidence>
<evidence type="ECO:0000313" key="6">
    <source>
        <dbReference type="EMBL" id="KRS18227.1"/>
    </source>
</evidence>
<comment type="function">
    <text evidence="1">Is involved in generating a small heat-stable compound (Nod), an acylated oligomer of N-acetylglucosamine, that stimulates mitosis in various plant protoplasts.</text>
</comment>
<dbReference type="GO" id="GO:0016810">
    <property type="term" value="F:hydrolase activity, acting on carbon-nitrogen (but not peptide) bonds"/>
    <property type="evidence" value="ECO:0007669"/>
    <property type="project" value="InterPro"/>
</dbReference>
<name>A0A0T5PAQ2_9RHOB</name>
<dbReference type="Proteomes" id="UP000325785">
    <property type="component" value="Chromosome"/>
</dbReference>
<reference evidence="7 9" key="2">
    <citation type="submission" date="2018-08" db="EMBL/GenBank/DDBJ databases">
        <title>Genetic Globetrotter - A new plasmid hitch-hiking vast phylogenetic and geographic distances.</title>
        <authorList>
            <person name="Vollmers J."/>
            <person name="Petersen J."/>
        </authorList>
    </citation>
    <scope>NUCLEOTIDE SEQUENCE [LARGE SCALE GENOMIC DNA]</scope>
    <source>
        <strain evidence="7 9">DSM 26383</strain>
    </source>
</reference>
<dbReference type="AlphaFoldDB" id="A0A0T5PAQ2"/>
<dbReference type="PATRIC" id="fig|540747.5.peg.4540"/>
<dbReference type="PROSITE" id="PS51677">
    <property type="entry name" value="NODB"/>
    <property type="match status" value="1"/>
</dbReference>
<keyword evidence="8" id="KW-1185">Reference proteome</keyword>
<dbReference type="Pfam" id="PF01522">
    <property type="entry name" value="Polysacc_deac_1"/>
    <property type="match status" value="1"/>
</dbReference>
<evidence type="ECO:0000256" key="2">
    <source>
        <dbReference type="ARBA" id="ARBA00010973"/>
    </source>
</evidence>
<evidence type="ECO:0000313" key="8">
    <source>
        <dbReference type="Proteomes" id="UP000051401"/>
    </source>
</evidence>
<dbReference type="OrthoDB" id="9784220at2"/>
<dbReference type="RefSeq" id="WP_057815368.1">
    <property type="nucleotide sequence ID" value="NZ_CP031598.1"/>
</dbReference>
<dbReference type="EMBL" id="CP031598">
    <property type="protein sequence ID" value="QEW26941.1"/>
    <property type="molecule type" value="Genomic_DNA"/>
</dbReference>
<sequence length="301" mass="34923">MIENPVPWPNGAKCAAAITFDIDTDSFLHLEYGDRVPDMVSSTSWLRYDEIAVPRLLKIFREYDLRQTFFYPAWCMEQHPRLVEMILEGGHEIGHHGYLHESPNRLTREDELHWLQRSTETIVRMTGQKPRGYRAPVYNFSRDTADLLAQEGFLYDSSLMTDDVPNLIRTGSGNLIELPTHWAMDDWPHYVHNIELQYMMSIRTPDEAKAVYLSEFDFAYEHGGLWLAIWHPWVSARGPRAQAISQMIRYIMDKVDVWFATLEEIATHINACIADGSYTPRAVDLPYYTGALPDDQRPKQI</sequence>
<dbReference type="SUPFAM" id="SSF88713">
    <property type="entry name" value="Glycoside hydrolase/deacetylase"/>
    <property type="match status" value="1"/>
</dbReference>
<evidence type="ECO:0000313" key="9">
    <source>
        <dbReference type="Proteomes" id="UP000325785"/>
    </source>
</evidence>
<dbReference type="CDD" id="cd10938">
    <property type="entry name" value="CE4_HpPgdA_like"/>
    <property type="match status" value="1"/>
</dbReference>
<reference evidence="6 8" key="1">
    <citation type="submission" date="2015-04" db="EMBL/GenBank/DDBJ databases">
        <title>The draft genome sequence of Roseovarius indicus B108T.</title>
        <authorList>
            <person name="Li G."/>
            <person name="Lai Q."/>
            <person name="Shao Z."/>
            <person name="Yan P."/>
        </authorList>
    </citation>
    <scope>NUCLEOTIDE SEQUENCE [LARGE SCALE GENOMIC DNA]</scope>
    <source>
        <strain evidence="6 8">B108</strain>
    </source>
</reference>
<dbReference type="InterPro" id="IPR011330">
    <property type="entry name" value="Glyco_hydro/deAcase_b/a-brl"/>
</dbReference>
<organism evidence="6 8">
    <name type="scientific">Roseovarius indicus</name>
    <dbReference type="NCBI Taxonomy" id="540747"/>
    <lineage>
        <taxon>Bacteria</taxon>
        <taxon>Pseudomonadati</taxon>
        <taxon>Pseudomonadota</taxon>
        <taxon>Alphaproteobacteria</taxon>
        <taxon>Rhodobacterales</taxon>
        <taxon>Roseobacteraceae</taxon>
        <taxon>Roseovarius</taxon>
    </lineage>
</organism>
<accession>A0A0T5PAQ2</accession>
<dbReference type="PANTHER" id="PTHR47561:SF1">
    <property type="entry name" value="POLYSACCHARIDE DEACETYLASE FAMILY PROTEIN (AFU_ORTHOLOGUE AFUA_6G05030)"/>
    <property type="match status" value="1"/>
</dbReference>
<dbReference type="InterPro" id="IPR002509">
    <property type="entry name" value="NODB_dom"/>
</dbReference>
<dbReference type="Proteomes" id="UP000051401">
    <property type="component" value="Unassembled WGS sequence"/>
</dbReference>
<dbReference type="STRING" id="540747.SAMN04488031_101596"/>
<dbReference type="EMBL" id="LAXI01000004">
    <property type="protein sequence ID" value="KRS18227.1"/>
    <property type="molecule type" value="Genomic_DNA"/>
</dbReference>
<feature type="domain" description="NodB homology" evidence="5">
    <location>
        <begin position="38"/>
        <end position="260"/>
    </location>
</feature>
<comment type="similarity">
    <text evidence="2">Belongs to the polysaccharide deacetylase family.</text>
</comment>
<dbReference type="Gene3D" id="3.20.20.370">
    <property type="entry name" value="Glycoside hydrolase/deacetylase"/>
    <property type="match status" value="1"/>
</dbReference>
<dbReference type="InterPro" id="IPR037950">
    <property type="entry name" value="PgdA-like"/>
</dbReference>
<dbReference type="GO" id="GO:0005975">
    <property type="term" value="P:carbohydrate metabolic process"/>
    <property type="evidence" value="ECO:0007669"/>
    <property type="project" value="InterPro"/>
</dbReference>
<dbReference type="KEGG" id="rid:RIdsm_02749"/>
<protein>
    <recommendedName>
        <fullName evidence="3">Chitooligosaccharide deacetylase</fullName>
    </recommendedName>
    <alternativeName>
        <fullName evidence="4">Nodulation protein B</fullName>
    </alternativeName>
</protein>
<gene>
    <name evidence="7" type="ORF">RIdsm_02749</name>
    <name evidence="6" type="ORF">XM52_08745</name>
</gene>
<evidence type="ECO:0000313" key="7">
    <source>
        <dbReference type="EMBL" id="QEW26941.1"/>
    </source>
</evidence>
<evidence type="ECO:0000256" key="1">
    <source>
        <dbReference type="ARBA" id="ARBA00003236"/>
    </source>
</evidence>